<evidence type="ECO:0000313" key="2">
    <source>
        <dbReference type="Proteomes" id="UP000070578"/>
    </source>
</evidence>
<accession>A0A139BPY2</accession>
<dbReference type="AlphaFoldDB" id="A0A139BPY2"/>
<gene>
    <name evidence="1" type="ORF">AWT59_2823</name>
</gene>
<sequence length="188" mass="21459">MDEDWGSLNSFSDFAKKYKRISPEIAAQAEYGYENFEYFEERKPKDHSLVITAGGGLDPFSGRDMCSEPKCRIKSAKEIARTLGLYADVITIADPLSYLLAESKKPTTKQIRWLLNQMLILRELYPLIEAGIIRFWSGRVGICKQCYRNVEIEIEKVADDLSEQLDEYIHVEVIDDHLAISTTGIIES</sequence>
<feature type="non-terminal residue" evidence="1">
    <location>
        <position position="188"/>
    </location>
</feature>
<dbReference type="Proteomes" id="UP000070578">
    <property type="component" value="Unassembled WGS sequence"/>
</dbReference>
<organism evidence="1 2">
    <name type="scientific">Candidatus Gallionella acididurans</name>
    <dbReference type="NCBI Taxonomy" id="1796491"/>
    <lineage>
        <taxon>Bacteria</taxon>
        <taxon>Pseudomonadati</taxon>
        <taxon>Pseudomonadota</taxon>
        <taxon>Betaproteobacteria</taxon>
        <taxon>Nitrosomonadales</taxon>
        <taxon>Gallionellaceae</taxon>
        <taxon>Gallionella</taxon>
    </lineage>
</organism>
<proteinExistence type="predicted"/>
<reference evidence="1 2" key="1">
    <citation type="submission" date="2016-02" db="EMBL/GenBank/DDBJ databases">
        <authorList>
            <person name="Wen L."/>
            <person name="He K."/>
            <person name="Yang H."/>
        </authorList>
    </citation>
    <scope>NUCLEOTIDE SEQUENCE [LARGE SCALE GENOMIC DNA]</scope>
    <source>
        <strain evidence="1">ShG14-8</strain>
    </source>
</reference>
<evidence type="ECO:0000313" key="1">
    <source>
        <dbReference type="EMBL" id="KXS31044.1"/>
    </source>
</evidence>
<comment type="caution">
    <text evidence="1">The sequence shown here is derived from an EMBL/GenBank/DDBJ whole genome shotgun (WGS) entry which is preliminary data.</text>
</comment>
<dbReference type="EMBL" id="LSLI01000104">
    <property type="protein sequence ID" value="KXS31044.1"/>
    <property type="molecule type" value="Genomic_DNA"/>
</dbReference>
<protein>
    <submittedName>
        <fullName evidence="1">Uncharacterized protein</fullName>
    </submittedName>
</protein>
<reference evidence="1 2" key="2">
    <citation type="submission" date="2016-03" db="EMBL/GenBank/DDBJ databases">
        <title>New uncultured bacterium of the family Gallionellaceae from acid mine drainage: description and reconstruction of genome based on metagenomic analysis of microbial community.</title>
        <authorList>
            <person name="Kadnikov V."/>
            <person name="Ivasenko D."/>
            <person name="Beletsky A."/>
            <person name="Mardanov A."/>
            <person name="Danilova E."/>
            <person name="Pimenov N."/>
            <person name="Karnachuk O."/>
            <person name="Ravin N."/>
        </authorList>
    </citation>
    <scope>NUCLEOTIDE SEQUENCE [LARGE SCALE GENOMIC DNA]</scope>
    <source>
        <strain evidence="1">ShG14-8</strain>
    </source>
</reference>
<name>A0A139BPY2_9PROT</name>